<feature type="domain" description="HTH luxR-type" evidence="3">
    <location>
        <begin position="879"/>
        <end position="946"/>
    </location>
</feature>
<dbReference type="GO" id="GO:0005737">
    <property type="term" value="C:cytoplasm"/>
    <property type="evidence" value="ECO:0007669"/>
    <property type="project" value="TreeGrafter"/>
</dbReference>
<name>A0A7J5E0D9_NOCSI</name>
<dbReference type="InterPro" id="IPR036388">
    <property type="entry name" value="WH-like_DNA-bd_sf"/>
</dbReference>
<dbReference type="Pfam" id="PF00196">
    <property type="entry name" value="GerE"/>
    <property type="match status" value="1"/>
</dbReference>
<dbReference type="GO" id="GO:0004016">
    <property type="term" value="F:adenylate cyclase activity"/>
    <property type="evidence" value="ECO:0007669"/>
    <property type="project" value="TreeGrafter"/>
</dbReference>
<dbReference type="PROSITE" id="PS50043">
    <property type="entry name" value="HTH_LUXR_2"/>
    <property type="match status" value="1"/>
</dbReference>
<dbReference type="RefSeq" id="WP_151579097.1">
    <property type="nucleotide sequence ID" value="NZ_WBVM01000001.1"/>
</dbReference>
<evidence type="ECO:0000256" key="1">
    <source>
        <dbReference type="ARBA" id="ARBA00022741"/>
    </source>
</evidence>
<dbReference type="PANTHER" id="PTHR16305:SF35">
    <property type="entry name" value="TRANSCRIPTIONAL ACTIVATOR DOMAIN"/>
    <property type="match status" value="1"/>
</dbReference>
<dbReference type="Pfam" id="PF13191">
    <property type="entry name" value="AAA_16"/>
    <property type="match status" value="1"/>
</dbReference>
<accession>A0A7J5E0D9</accession>
<evidence type="ECO:0000313" key="4">
    <source>
        <dbReference type="EMBL" id="KAB2811647.1"/>
    </source>
</evidence>
<dbReference type="SUPFAM" id="SSF52540">
    <property type="entry name" value="P-loop containing nucleoside triphosphate hydrolases"/>
    <property type="match status" value="1"/>
</dbReference>
<dbReference type="InterPro" id="IPR016032">
    <property type="entry name" value="Sig_transdc_resp-reg_C-effctor"/>
</dbReference>
<proteinExistence type="predicted"/>
<evidence type="ECO:0000256" key="2">
    <source>
        <dbReference type="ARBA" id="ARBA00022840"/>
    </source>
</evidence>
<dbReference type="CDD" id="cd06170">
    <property type="entry name" value="LuxR_C_like"/>
    <property type="match status" value="1"/>
</dbReference>
<dbReference type="GO" id="GO:0006355">
    <property type="term" value="P:regulation of DNA-templated transcription"/>
    <property type="evidence" value="ECO:0007669"/>
    <property type="project" value="InterPro"/>
</dbReference>
<dbReference type="Proteomes" id="UP000449906">
    <property type="component" value="Unassembled WGS sequence"/>
</dbReference>
<dbReference type="EMBL" id="WBVM01000001">
    <property type="protein sequence ID" value="KAB2811647.1"/>
    <property type="molecule type" value="Genomic_DNA"/>
</dbReference>
<dbReference type="PANTHER" id="PTHR16305">
    <property type="entry name" value="TESTICULAR SOLUBLE ADENYLYL CYCLASE"/>
    <property type="match status" value="1"/>
</dbReference>
<dbReference type="InterPro" id="IPR000792">
    <property type="entry name" value="Tscrpt_reg_LuxR_C"/>
</dbReference>
<evidence type="ECO:0000313" key="5">
    <source>
        <dbReference type="Proteomes" id="UP000449906"/>
    </source>
</evidence>
<dbReference type="SUPFAM" id="SSF46894">
    <property type="entry name" value="C-terminal effector domain of the bipartite response regulators"/>
    <property type="match status" value="1"/>
</dbReference>
<dbReference type="SMART" id="SM00421">
    <property type="entry name" value="HTH_LUXR"/>
    <property type="match status" value="1"/>
</dbReference>
<dbReference type="PROSITE" id="PS00622">
    <property type="entry name" value="HTH_LUXR_1"/>
    <property type="match status" value="1"/>
</dbReference>
<dbReference type="AlphaFoldDB" id="A0A7J5E0D9"/>
<dbReference type="GO" id="GO:0005524">
    <property type="term" value="F:ATP binding"/>
    <property type="evidence" value="ECO:0007669"/>
    <property type="project" value="UniProtKB-KW"/>
</dbReference>
<sequence length="947" mass="100331">MRSPRLVSRTAERARLHTAVDGVRDGRGGLWVLRGDPGVGKSRLAGALAAEAADAGLEVLSGRAVPSGTPTPLRPIGEALLAWLRTHEVPDDRLLAPYLPTLARLAPQLGPVAPDGASSVMLLGEGLLRLARAVPAPGIVLVVEDLHWADPETLALVEYLGDNAREVPLAVVATCRLHESPAANELLTALEWRRSAELVEVAPMADDDVAAVARACLGSEPPAEVVAWLQRYSAGYPLLVEEMLADLRDAGVLAEPTADGGAWTLAGPLPVLVPRPFVRSVEGRLAEVGPQARQVATAAAMLGPELDWRLLAAALELSETEVAAALHELRGQRLVVPVSGERFAFRHALTREAVLTGLLAPERARLAGVLAAALAGDADGAEDHLRLAELYEAAGDDERAVALWLATARDAIGRGALVSAGEALGRALARCAPGSPLETEVREAEVEVHALAGDVPRALAAGEVLTAELADEPGRLAAVRLRLARALLAGGSWDEAAAMLAAAVGHDPAQEEVLAARLALGREDGATAADRAAAALAAVGEDRPEIACEAWEVLGRAARARDYVAAEDAFEAGYRLADAHDLPLWRCRLLAALGSLDLAARRPTEDRLVAARRAALDVGAIATAARIEIELNLVRIRYLDLDEAMAAIDNATTMMTRLRLPDLATAYLLRAATHGLAGRADAMEADIATALDLPMDEGLRAVGVPGHVRSFVALAHARYDDAHAQLDLAMAHHRRSPSMPFSLRGFWALLETALGDDGAAAREEVRTGPQANSPHNWFALRYADAIALGRAGETAEAERVFADAEWGLPGREPWPELHARMLVARAAARDGWGTPEPWFRHVLDGLVGYGLTEAASACRVAMREAGFAVPRKAAGAERVPAHLQRLGVTARERDVLELVAAGLQNKQIADRLYLSVRTVETHVARLLQRTGSAERGELAAHLVPPTE</sequence>
<comment type="caution">
    <text evidence="4">The sequence shown here is derived from an EMBL/GenBank/DDBJ whole genome shotgun (WGS) entry which is preliminary data.</text>
</comment>
<dbReference type="PRINTS" id="PR00038">
    <property type="entry name" value="HTHLUXR"/>
</dbReference>
<keyword evidence="1" id="KW-0547">Nucleotide-binding</keyword>
<dbReference type="InterPro" id="IPR041664">
    <property type="entry name" value="AAA_16"/>
</dbReference>
<protein>
    <submittedName>
        <fullName evidence="4">AAA family ATPase</fullName>
    </submittedName>
</protein>
<evidence type="ECO:0000259" key="3">
    <source>
        <dbReference type="PROSITE" id="PS50043"/>
    </source>
</evidence>
<organism evidence="4 5">
    <name type="scientific">Nocardioides simplex</name>
    <name type="common">Arthrobacter simplex</name>
    <dbReference type="NCBI Taxonomy" id="2045"/>
    <lineage>
        <taxon>Bacteria</taxon>
        <taxon>Bacillati</taxon>
        <taxon>Actinomycetota</taxon>
        <taxon>Actinomycetes</taxon>
        <taxon>Propionibacteriales</taxon>
        <taxon>Nocardioidaceae</taxon>
        <taxon>Pimelobacter</taxon>
    </lineage>
</organism>
<keyword evidence="2" id="KW-0067">ATP-binding</keyword>
<dbReference type="InterPro" id="IPR027417">
    <property type="entry name" value="P-loop_NTPase"/>
</dbReference>
<gene>
    <name evidence="4" type="ORF">F9L07_07225</name>
</gene>
<reference evidence="4 5" key="1">
    <citation type="submission" date="2019-09" db="EMBL/GenBank/DDBJ databases">
        <title>Pimelobacter sp. isolated from Paulinella.</title>
        <authorList>
            <person name="Jeong S.E."/>
        </authorList>
    </citation>
    <scope>NUCLEOTIDE SEQUENCE [LARGE SCALE GENOMIC DNA]</scope>
    <source>
        <strain evidence="4 5">Pch-N</strain>
    </source>
</reference>
<dbReference type="GO" id="GO:0003677">
    <property type="term" value="F:DNA binding"/>
    <property type="evidence" value="ECO:0007669"/>
    <property type="project" value="InterPro"/>
</dbReference>
<dbReference type="Gene3D" id="1.10.10.10">
    <property type="entry name" value="Winged helix-like DNA-binding domain superfamily/Winged helix DNA-binding domain"/>
    <property type="match status" value="1"/>
</dbReference>